<gene>
    <name evidence="1" type="ORF">Sangu_3179400</name>
</gene>
<reference evidence="1" key="1">
    <citation type="submission" date="2020-06" db="EMBL/GenBank/DDBJ databases">
        <authorList>
            <person name="Li T."/>
            <person name="Hu X."/>
            <person name="Zhang T."/>
            <person name="Song X."/>
            <person name="Zhang H."/>
            <person name="Dai N."/>
            <person name="Sheng W."/>
            <person name="Hou X."/>
            <person name="Wei L."/>
        </authorList>
    </citation>
    <scope>NUCLEOTIDE SEQUENCE</scope>
    <source>
        <strain evidence="1">G01</strain>
        <tissue evidence="1">Leaf</tissue>
    </source>
</reference>
<comment type="caution">
    <text evidence="1">The sequence shown here is derived from an EMBL/GenBank/DDBJ whole genome shotgun (WGS) entry which is preliminary data.</text>
</comment>
<dbReference type="EMBL" id="JACGWK010000567">
    <property type="protein sequence ID" value="KAL0295887.1"/>
    <property type="molecule type" value="Genomic_DNA"/>
</dbReference>
<evidence type="ECO:0000313" key="1">
    <source>
        <dbReference type="EMBL" id="KAL0295887.1"/>
    </source>
</evidence>
<organism evidence="1">
    <name type="scientific">Sesamum angustifolium</name>
    <dbReference type="NCBI Taxonomy" id="2727405"/>
    <lineage>
        <taxon>Eukaryota</taxon>
        <taxon>Viridiplantae</taxon>
        <taxon>Streptophyta</taxon>
        <taxon>Embryophyta</taxon>
        <taxon>Tracheophyta</taxon>
        <taxon>Spermatophyta</taxon>
        <taxon>Magnoliopsida</taxon>
        <taxon>eudicotyledons</taxon>
        <taxon>Gunneridae</taxon>
        <taxon>Pentapetalae</taxon>
        <taxon>asterids</taxon>
        <taxon>lamiids</taxon>
        <taxon>Lamiales</taxon>
        <taxon>Pedaliaceae</taxon>
        <taxon>Sesamum</taxon>
    </lineage>
</organism>
<sequence length="125" mass="13463">MIVGSSIGGASQRAINAQVRETYVTSAKEVMGVEPANEAPHIQFGQEGRHGPRTQGNDALVIAALLATYEIKRVFIDSGNSADILFGETYDQIQLRDVPLDEADTSLYGFAVIIGDQKANWIGLL</sequence>
<dbReference type="AlphaFoldDB" id="A0AAW2JNF3"/>
<reference evidence="1" key="2">
    <citation type="journal article" date="2024" name="Plant">
        <title>Genomic evolution and insights into agronomic trait innovations of Sesamum species.</title>
        <authorList>
            <person name="Miao H."/>
            <person name="Wang L."/>
            <person name="Qu L."/>
            <person name="Liu H."/>
            <person name="Sun Y."/>
            <person name="Le M."/>
            <person name="Wang Q."/>
            <person name="Wei S."/>
            <person name="Zheng Y."/>
            <person name="Lin W."/>
            <person name="Duan Y."/>
            <person name="Cao H."/>
            <person name="Xiong S."/>
            <person name="Wang X."/>
            <person name="Wei L."/>
            <person name="Li C."/>
            <person name="Ma Q."/>
            <person name="Ju M."/>
            <person name="Zhao R."/>
            <person name="Li G."/>
            <person name="Mu C."/>
            <person name="Tian Q."/>
            <person name="Mei H."/>
            <person name="Zhang T."/>
            <person name="Gao T."/>
            <person name="Zhang H."/>
        </authorList>
    </citation>
    <scope>NUCLEOTIDE SEQUENCE</scope>
    <source>
        <strain evidence="1">G01</strain>
    </source>
</reference>
<accession>A0AAW2JNF3</accession>
<proteinExistence type="predicted"/>
<name>A0AAW2JNF3_9LAMI</name>
<protein>
    <submittedName>
        <fullName evidence="1">Uncharacterized protein</fullName>
    </submittedName>
</protein>